<accession>A0A3B1DAL1</accession>
<dbReference type="AlphaFoldDB" id="A0A3B1DAL1"/>
<evidence type="ECO:0000259" key="1">
    <source>
        <dbReference type="Pfam" id="PF06439"/>
    </source>
</evidence>
<organism evidence="2">
    <name type="scientific">hydrothermal vent metagenome</name>
    <dbReference type="NCBI Taxonomy" id="652676"/>
    <lineage>
        <taxon>unclassified sequences</taxon>
        <taxon>metagenomes</taxon>
        <taxon>ecological metagenomes</taxon>
    </lineage>
</organism>
<gene>
    <name evidence="2" type="ORF">MNBD_PLANCTO02-2289</name>
</gene>
<feature type="domain" description="3-keto-alpha-glucoside-1,2-lyase/3-keto-2-hydroxy-glucal hydratase" evidence="1">
    <location>
        <begin position="262"/>
        <end position="447"/>
    </location>
</feature>
<evidence type="ECO:0000313" key="2">
    <source>
        <dbReference type="EMBL" id="VAX39886.1"/>
    </source>
</evidence>
<dbReference type="EMBL" id="UOGL01000380">
    <property type="protein sequence ID" value="VAX39886.1"/>
    <property type="molecule type" value="Genomic_DNA"/>
</dbReference>
<dbReference type="InterPro" id="IPR010496">
    <property type="entry name" value="AL/BT2_dom"/>
</dbReference>
<reference evidence="2" key="1">
    <citation type="submission" date="2018-06" db="EMBL/GenBank/DDBJ databases">
        <authorList>
            <person name="Zhirakovskaya E."/>
        </authorList>
    </citation>
    <scope>NUCLEOTIDE SEQUENCE</scope>
</reference>
<sequence length="454" mass="51203">MLRFPSRILFGCLLVGLLFTSSAIDAATVDAAEKTGAHNIPPKGFKTLFNGKNLDGWIGMNFHKVKGKSPVAVQMLSPKERKALLKKNWEDVKKHWSVEKGELVNDGHGVYLTTARNYGDFELLLDYKTVAKADSGIYLRGVPQVQIWDTTKEGGKWKRKANLGSGGLHNNEKKGKHPLVYADKPFGEWNHFRITMIGENVTVYYNGKLVVDNVRMENYFDRKRPIFPTGPIQFQTHGGEIRFRNVFIREIPRKLPLSGILKNGKPVGDGWVAFLQDAENAQGGEIEKEFWTLKEGVLTGEYQGGKKHHYAYTTKEYGDFEIHAQIKMTGKDANSGFHFRVDPKTASFGKISGYEVDMGAVPWGWLQHVGGDGNIQKCSKSLVKKAIKQNDWNHFYIVAKGDYIQTWINGVKVIDVENPRGPKKGVFALQLCGGKRETKLEMKEVYIRPIKTEK</sequence>
<dbReference type="Gene3D" id="2.60.120.560">
    <property type="entry name" value="Exo-inulinase, domain 1"/>
    <property type="match status" value="2"/>
</dbReference>
<protein>
    <recommendedName>
        <fullName evidence="1">3-keto-alpha-glucoside-1,2-lyase/3-keto-2-hydroxy-glucal hydratase domain-containing protein</fullName>
    </recommendedName>
</protein>
<dbReference type="Pfam" id="PF06439">
    <property type="entry name" value="3keto-disac_hyd"/>
    <property type="match status" value="2"/>
</dbReference>
<feature type="domain" description="3-keto-alpha-glucoside-1,2-lyase/3-keto-2-hydroxy-glucal hydratase" evidence="1">
    <location>
        <begin position="44"/>
        <end position="249"/>
    </location>
</feature>
<name>A0A3B1DAL1_9ZZZZ</name>
<proteinExistence type="predicted"/>
<dbReference type="GO" id="GO:0016787">
    <property type="term" value="F:hydrolase activity"/>
    <property type="evidence" value="ECO:0007669"/>
    <property type="project" value="InterPro"/>
</dbReference>